<dbReference type="GO" id="GO:0016491">
    <property type="term" value="F:oxidoreductase activity"/>
    <property type="evidence" value="ECO:0007669"/>
    <property type="project" value="InterPro"/>
</dbReference>
<organism evidence="3 4">
    <name type="scientific">Friedmanniomyces endolithicus</name>
    <dbReference type="NCBI Taxonomy" id="329885"/>
    <lineage>
        <taxon>Eukaryota</taxon>
        <taxon>Fungi</taxon>
        <taxon>Dikarya</taxon>
        <taxon>Ascomycota</taxon>
        <taxon>Pezizomycotina</taxon>
        <taxon>Dothideomycetes</taxon>
        <taxon>Dothideomycetidae</taxon>
        <taxon>Mycosphaerellales</taxon>
        <taxon>Teratosphaeriaceae</taxon>
        <taxon>Friedmanniomyces</taxon>
    </lineage>
</organism>
<protein>
    <recommendedName>
        <fullName evidence="2">Enoyl reductase (ER) domain-containing protein</fullName>
    </recommendedName>
</protein>
<feature type="region of interest" description="Disordered" evidence="1">
    <location>
        <begin position="904"/>
        <end position="965"/>
    </location>
</feature>
<feature type="compositionally biased region" description="Low complexity" evidence="1">
    <location>
        <begin position="956"/>
        <end position="965"/>
    </location>
</feature>
<dbReference type="PANTHER" id="PTHR45033:SF2">
    <property type="entry name" value="ZINC-TYPE ALCOHOL DEHYDROGENASE-LIKE PROTEIN C1773.06C"/>
    <property type="match status" value="1"/>
</dbReference>
<dbReference type="SMART" id="SM00829">
    <property type="entry name" value="PKS_ER"/>
    <property type="match status" value="1"/>
</dbReference>
<feature type="region of interest" description="Disordered" evidence="1">
    <location>
        <begin position="559"/>
        <end position="594"/>
    </location>
</feature>
<feature type="region of interest" description="Disordered" evidence="1">
    <location>
        <begin position="616"/>
        <end position="667"/>
    </location>
</feature>
<dbReference type="Pfam" id="PF00107">
    <property type="entry name" value="ADH_zinc_N"/>
    <property type="match status" value="1"/>
</dbReference>
<evidence type="ECO:0000313" key="3">
    <source>
        <dbReference type="EMBL" id="KAK0320091.1"/>
    </source>
</evidence>
<evidence type="ECO:0000256" key="1">
    <source>
        <dbReference type="SAM" id="MobiDB-lite"/>
    </source>
</evidence>
<dbReference type="PANTHER" id="PTHR45033">
    <property type="match status" value="1"/>
</dbReference>
<dbReference type="Pfam" id="PF08240">
    <property type="entry name" value="ADH_N"/>
    <property type="match status" value="1"/>
</dbReference>
<dbReference type="InterPro" id="IPR020843">
    <property type="entry name" value="ER"/>
</dbReference>
<dbReference type="InterPro" id="IPR011032">
    <property type="entry name" value="GroES-like_sf"/>
</dbReference>
<accession>A0AAN6FKG6</accession>
<dbReference type="EMBL" id="JASUXU010000027">
    <property type="protein sequence ID" value="KAK0320091.1"/>
    <property type="molecule type" value="Genomic_DNA"/>
</dbReference>
<dbReference type="CDD" id="cd08276">
    <property type="entry name" value="MDR7"/>
    <property type="match status" value="1"/>
</dbReference>
<dbReference type="InterPro" id="IPR052711">
    <property type="entry name" value="Zinc_ADH-like"/>
</dbReference>
<gene>
    <name evidence="3" type="ORF">LTR82_009027</name>
</gene>
<comment type="caution">
    <text evidence="3">The sequence shown here is derived from an EMBL/GenBank/DDBJ whole genome shotgun (WGS) entry which is preliminary data.</text>
</comment>
<name>A0AAN6FKG6_9PEZI</name>
<evidence type="ECO:0000259" key="2">
    <source>
        <dbReference type="SMART" id="SM00829"/>
    </source>
</evidence>
<dbReference type="SUPFAM" id="SSF51735">
    <property type="entry name" value="NAD(P)-binding Rossmann-fold domains"/>
    <property type="match status" value="1"/>
</dbReference>
<dbReference type="Gene3D" id="3.90.180.10">
    <property type="entry name" value="Medium-chain alcohol dehydrogenases, catalytic domain"/>
    <property type="match status" value="1"/>
</dbReference>
<reference evidence="3" key="1">
    <citation type="submission" date="2021-12" db="EMBL/GenBank/DDBJ databases">
        <title>Black yeast isolated from Biological Soil Crust.</title>
        <authorList>
            <person name="Kurbessoian T."/>
        </authorList>
    </citation>
    <scope>NUCLEOTIDE SEQUENCE</scope>
    <source>
        <strain evidence="3">CCFEE 5208</strain>
    </source>
</reference>
<dbReference type="AlphaFoldDB" id="A0AAN6FKG6"/>
<dbReference type="SUPFAM" id="SSF50129">
    <property type="entry name" value="GroES-like"/>
    <property type="match status" value="1"/>
</dbReference>
<dbReference type="InterPro" id="IPR036291">
    <property type="entry name" value="NAD(P)-bd_dom_sf"/>
</dbReference>
<sequence>MSKQTQKEWRVAEATGFDGLKLNESAPIPEIGDKEVLVKFHGSSLNYRDLIIAKGMYPFPCKANIVPASDGAGIVEAVGKHVHRFKKGDKVLTLFNQGHVAGSLDGYSLSTGVGGSIDGCLRQYGAYDEDGLVTMPSNLNYLEGSTLTCAGLTAWNALYGLESRKLMPGEWVLTQGTGGVSIFGVQFAKAAGARVIATTSSKEKGEKLKQLGADHVINYKEDSNWGETAKKLTGGSGVQHVIEVGGPNTVKQSLKAIAIDGVITIIGFLGGVKGEEPSFVECLNNVCTVRGVLVGSRMMFEQMNRAVEANNIKPLIDQKTFKLEEAKEAYQTAQLFGIGDGIPENPYVSTRAVTDGGDANESGRDDYLSMFQDDVASDQNMDAPLPSPHDNDDLEEALHPATNTLYTDSTDLGHWQANGTAPVSYQQDAGHRAFKTTLDPFFTLPAEQTNRYAIEPASASGNHDLSGNQQHRPVQAYETTVLGQMINQGVMAAARAQGFMIGNEWRVPPEAYAMKSAAPRHNQAFNAAPAVGGYVQDASQIDPRLRSSEPCNDFAVQPFDSQPVRHPSAGQNTWESAVSGPVFPGTDAARPWQALPPNFPLQVSLAPTALPTPSDHWSAPLISSSPTNGFGASMQSMRRSPSESPQPRKASRKQARASPWSTGDGENPVCSMCQLHRKKDDKPPKRFKASDYNQGMYCNKHTAQLNKDKIAAQPPIYVLDNRPEAGSAQNTIEKAYPIHPPLNYDNDGDDDDFQHHLGHENFWVARFIEAANSAYTRLDESMESQDKDKVADRERKHINAVKQQQLYNYKPHEDSSKDFYTNEWVNARMRLLFREVLVYHQGGRSIYAIGGTNNGYGEDRKLKFTARLRVILEAMMADKRVVMDVIEGRGVTALAMNPKRFADRKNSNNKCNENKKRKLDLVGGESVDGGRENEGGVVSVKAPSMTPSSRRRSARRATVVRSGRI</sequence>
<dbReference type="Proteomes" id="UP001168146">
    <property type="component" value="Unassembled WGS sequence"/>
</dbReference>
<dbReference type="InterPro" id="IPR013154">
    <property type="entry name" value="ADH-like_N"/>
</dbReference>
<feature type="domain" description="Enoyl reductase (ER)" evidence="2">
    <location>
        <begin position="16"/>
        <end position="338"/>
    </location>
</feature>
<dbReference type="InterPro" id="IPR013149">
    <property type="entry name" value="ADH-like_C"/>
</dbReference>
<evidence type="ECO:0000313" key="4">
    <source>
        <dbReference type="Proteomes" id="UP001168146"/>
    </source>
</evidence>
<feature type="compositionally biased region" description="Polar residues" evidence="1">
    <location>
        <begin position="621"/>
        <end position="645"/>
    </location>
</feature>
<proteinExistence type="predicted"/>
<dbReference type="Gene3D" id="3.40.50.720">
    <property type="entry name" value="NAD(P)-binding Rossmann-like Domain"/>
    <property type="match status" value="1"/>
</dbReference>